<name>A0A832G6C4_9BACT</name>
<evidence type="ECO:0000256" key="1">
    <source>
        <dbReference type="SAM" id="Coils"/>
    </source>
</evidence>
<accession>A0A832G6C4</accession>
<evidence type="ECO:0000313" key="2">
    <source>
        <dbReference type="EMBL" id="HGT46900.1"/>
    </source>
</evidence>
<feature type="coiled-coil region" evidence="1">
    <location>
        <begin position="502"/>
        <end position="529"/>
    </location>
</feature>
<keyword evidence="1" id="KW-0175">Coiled coil</keyword>
<sequence>MRLILKIFLIILLPFLSINSQIIDSTEIQTEETLDEILDESFVEEDNSDLYNSIEELILNPIDLNTADIFELQKIPGVEANLAEIILSYRNRFGPFYSVNELYAMRELDRELINRIIPFLKIEKFSAAIDSTFVDEVFTEKKIIPSSLKINLRSRFGNDLQTRKGFEEGIYVGNKLRTYNRLLIKYSKQIQAGILFDKDAGEKDFDDFKSFHLNLKDFGVLNNVVIGDYILEFGQGLMLWSPYGFSKGADAIFPVKRKGKILKAYTSATEYDFMRGGAATINYSDFSFTAFYSSRKIDVNVDSATNKITSTPKTGLHLTENDLKKKGQVSEKTLGGRISYKHQNIFNIALSSYQSKFSNEFEPTSIYDISGNNFRYHSFDYDFNFSSINLFGEIVYNETSVASLNGVIITPIKNFNITASLRSYPRNFANLHGFAFGEQSGKTSNEFGIYYGIKWRSNFGLFNFYYDQFKFPFVTFENPVPSSGDEFYISYSKNIFSKTQLNLRLKSERKEVTEKLNDLKTVVQRIRNSYRTEIVYDISNKFRMKSRFEFNTYYIKDAEINEKGLLVFQDVRYAATKTLLLYGRIIFFETDSFNSAVYEFENDLTGVLTNLAMYGKGLRWYLIIRYRPFEFATLSLKYSETYKPNEITLSSGNNLIRNNLDNRISFQIDISY</sequence>
<dbReference type="SUPFAM" id="SSF47781">
    <property type="entry name" value="RuvA domain 2-like"/>
    <property type="match status" value="1"/>
</dbReference>
<reference evidence="2" key="1">
    <citation type="journal article" date="2020" name="mSystems">
        <title>Genome- and Community-Level Interaction Insights into Carbon Utilization and Element Cycling Functions of Hydrothermarchaeota in Hydrothermal Sediment.</title>
        <authorList>
            <person name="Zhou Z."/>
            <person name="Liu Y."/>
            <person name="Xu W."/>
            <person name="Pan J."/>
            <person name="Luo Z.H."/>
            <person name="Li M."/>
        </authorList>
    </citation>
    <scope>NUCLEOTIDE SEQUENCE [LARGE SCALE GENOMIC DNA]</scope>
    <source>
        <strain evidence="2">SpSt-500</strain>
    </source>
</reference>
<dbReference type="EMBL" id="DSVI01000004">
    <property type="protein sequence ID" value="HGT46900.1"/>
    <property type="molecule type" value="Genomic_DNA"/>
</dbReference>
<dbReference type="AlphaFoldDB" id="A0A832G6C4"/>
<dbReference type="InterPro" id="IPR010994">
    <property type="entry name" value="RuvA_2-like"/>
</dbReference>
<organism evidence="2">
    <name type="scientific">Ignavibacterium album</name>
    <dbReference type="NCBI Taxonomy" id="591197"/>
    <lineage>
        <taxon>Bacteria</taxon>
        <taxon>Pseudomonadati</taxon>
        <taxon>Ignavibacteriota</taxon>
        <taxon>Ignavibacteria</taxon>
        <taxon>Ignavibacteriales</taxon>
        <taxon>Ignavibacteriaceae</taxon>
        <taxon>Ignavibacterium</taxon>
    </lineage>
</organism>
<dbReference type="Gene3D" id="1.10.150.280">
    <property type="entry name" value="AF1531-like domain"/>
    <property type="match status" value="1"/>
</dbReference>
<gene>
    <name evidence="2" type="ORF">ENS56_02580</name>
</gene>
<dbReference type="Pfam" id="PF12836">
    <property type="entry name" value="HHH_3"/>
    <property type="match status" value="1"/>
</dbReference>
<protein>
    <submittedName>
        <fullName evidence="2">Helix-hairpin-helix domain-containing protein</fullName>
    </submittedName>
</protein>
<comment type="caution">
    <text evidence="2">The sequence shown here is derived from an EMBL/GenBank/DDBJ whole genome shotgun (WGS) entry which is preliminary data.</text>
</comment>
<proteinExistence type="predicted"/>